<keyword evidence="1" id="KW-1133">Transmembrane helix</keyword>
<name>A0A0A9AF82_ARUDO</name>
<sequence length="44" mass="5068">MLVAFVSRSEILLFLPVGGDSCLVTLLVCLIKWWCLDCRYKDFT</sequence>
<reference evidence="2" key="1">
    <citation type="submission" date="2014-09" db="EMBL/GenBank/DDBJ databases">
        <authorList>
            <person name="Magalhaes I.L.F."/>
            <person name="Oliveira U."/>
            <person name="Santos F.R."/>
            <person name="Vidigal T.H.D.A."/>
            <person name="Brescovit A.D."/>
            <person name="Santos A.J."/>
        </authorList>
    </citation>
    <scope>NUCLEOTIDE SEQUENCE</scope>
    <source>
        <tissue evidence="2">Shoot tissue taken approximately 20 cm above the soil surface</tissue>
    </source>
</reference>
<dbReference type="EMBL" id="GBRH01247566">
    <property type="protein sequence ID" value="JAD50329.1"/>
    <property type="molecule type" value="Transcribed_RNA"/>
</dbReference>
<keyword evidence="1" id="KW-0472">Membrane</keyword>
<protein>
    <submittedName>
        <fullName evidence="2">Uncharacterized protein</fullName>
    </submittedName>
</protein>
<feature type="transmembrane region" description="Helical" evidence="1">
    <location>
        <begin position="12"/>
        <end position="34"/>
    </location>
</feature>
<dbReference type="AlphaFoldDB" id="A0A0A9AF82"/>
<evidence type="ECO:0000313" key="2">
    <source>
        <dbReference type="EMBL" id="JAD50329.1"/>
    </source>
</evidence>
<organism evidence="2">
    <name type="scientific">Arundo donax</name>
    <name type="common">Giant reed</name>
    <name type="synonym">Donax arundinaceus</name>
    <dbReference type="NCBI Taxonomy" id="35708"/>
    <lineage>
        <taxon>Eukaryota</taxon>
        <taxon>Viridiplantae</taxon>
        <taxon>Streptophyta</taxon>
        <taxon>Embryophyta</taxon>
        <taxon>Tracheophyta</taxon>
        <taxon>Spermatophyta</taxon>
        <taxon>Magnoliopsida</taxon>
        <taxon>Liliopsida</taxon>
        <taxon>Poales</taxon>
        <taxon>Poaceae</taxon>
        <taxon>PACMAD clade</taxon>
        <taxon>Arundinoideae</taxon>
        <taxon>Arundineae</taxon>
        <taxon>Arundo</taxon>
    </lineage>
</organism>
<proteinExistence type="predicted"/>
<reference evidence="2" key="2">
    <citation type="journal article" date="2015" name="Data Brief">
        <title>Shoot transcriptome of the giant reed, Arundo donax.</title>
        <authorList>
            <person name="Barrero R.A."/>
            <person name="Guerrero F.D."/>
            <person name="Moolhuijzen P."/>
            <person name="Goolsby J.A."/>
            <person name="Tidwell J."/>
            <person name="Bellgard S.E."/>
            <person name="Bellgard M.I."/>
        </authorList>
    </citation>
    <scope>NUCLEOTIDE SEQUENCE</scope>
    <source>
        <tissue evidence="2">Shoot tissue taken approximately 20 cm above the soil surface</tissue>
    </source>
</reference>
<accession>A0A0A9AF82</accession>
<keyword evidence="1" id="KW-0812">Transmembrane</keyword>
<evidence type="ECO:0000256" key="1">
    <source>
        <dbReference type="SAM" id="Phobius"/>
    </source>
</evidence>